<dbReference type="RefSeq" id="WP_191143205.1">
    <property type="nucleotide sequence ID" value="NZ_JACXAF010000001.1"/>
</dbReference>
<evidence type="ECO:0000256" key="1">
    <source>
        <dbReference type="SAM" id="SignalP"/>
    </source>
</evidence>
<feature type="chain" id="PRO_5035192228" evidence="1">
    <location>
        <begin position="24"/>
        <end position="290"/>
    </location>
</feature>
<dbReference type="EMBL" id="JACXAF010000001">
    <property type="protein sequence ID" value="MBD1388090.1"/>
    <property type="molecule type" value="Genomic_DNA"/>
</dbReference>
<evidence type="ECO:0000313" key="3">
    <source>
        <dbReference type="Proteomes" id="UP000638014"/>
    </source>
</evidence>
<sequence>MRFNRVIALLLFPLLVVSLTAKAAIKVNYYQPSNENDRYPIDLVSFLLDKSGMDYQLNGVPSENLTEQRLISDVQSGQVSFISMATNERLNNELHAIQYPMYRGLLGHRVFIIRQGDQHKFDGINSVAELNRLVGGQGRFWADTAVLKSAGLNVETPVKYHSLFYMLEGERFDYFPRAIHEPLNEIAARPELDLTIEKNLLLVYPMPMLLYTSKANPELYKALELGFENAIQDGSFAKWFVEHPAIEQVLSKIELHNRTVLRLDNPHLPAGTPVHRKELWLDIEQLKKTS</sequence>
<organism evidence="2 3">
    <name type="scientific">Neiella litorisoli</name>
    <dbReference type="NCBI Taxonomy" id="2771431"/>
    <lineage>
        <taxon>Bacteria</taxon>
        <taxon>Pseudomonadati</taxon>
        <taxon>Pseudomonadota</taxon>
        <taxon>Gammaproteobacteria</taxon>
        <taxon>Alteromonadales</taxon>
        <taxon>Echinimonadaceae</taxon>
        <taxon>Neiella</taxon>
    </lineage>
</organism>
<keyword evidence="3" id="KW-1185">Reference proteome</keyword>
<accession>A0A8J6R1Q9</accession>
<dbReference type="Proteomes" id="UP000638014">
    <property type="component" value="Unassembled WGS sequence"/>
</dbReference>
<keyword evidence="1" id="KW-0732">Signal</keyword>
<dbReference type="SUPFAM" id="SSF53850">
    <property type="entry name" value="Periplasmic binding protein-like II"/>
    <property type="match status" value="1"/>
</dbReference>
<feature type="signal peptide" evidence="1">
    <location>
        <begin position="1"/>
        <end position="23"/>
    </location>
</feature>
<proteinExistence type="predicted"/>
<reference evidence="2" key="1">
    <citation type="submission" date="2020-09" db="EMBL/GenBank/DDBJ databases">
        <title>A novel bacterium of genus Neiella, isolated from South China Sea.</title>
        <authorList>
            <person name="Huang H."/>
            <person name="Mo K."/>
            <person name="Hu Y."/>
        </authorList>
    </citation>
    <scope>NUCLEOTIDE SEQUENCE</scope>
    <source>
        <strain evidence="2">HB171785</strain>
    </source>
</reference>
<name>A0A8J6R1Q9_9GAMM</name>
<dbReference type="AlphaFoldDB" id="A0A8J6R1Q9"/>
<gene>
    <name evidence="2" type="ORF">IC617_01485</name>
</gene>
<protein>
    <submittedName>
        <fullName evidence="2">Diguanylate cyclase</fullName>
    </submittedName>
</protein>
<evidence type="ECO:0000313" key="2">
    <source>
        <dbReference type="EMBL" id="MBD1388090.1"/>
    </source>
</evidence>
<comment type="caution">
    <text evidence="2">The sequence shown here is derived from an EMBL/GenBank/DDBJ whole genome shotgun (WGS) entry which is preliminary data.</text>
</comment>